<dbReference type="PANTHER" id="PTHR46354:SF2">
    <property type="entry name" value="PROTEIN DOG1-LIKE 4"/>
    <property type="match status" value="1"/>
</dbReference>
<gene>
    <name evidence="4" type="ORF">HYC85_018627</name>
</gene>
<organism evidence="4 5">
    <name type="scientific">Camellia sinensis</name>
    <name type="common">Tea plant</name>
    <name type="synonym">Thea sinensis</name>
    <dbReference type="NCBI Taxonomy" id="4442"/>
    <lineage>
        <taxon>Eukaryota</taxon>
        <taxon>Viridiplantae</taxon>
        <taxon>Streptophyta</taxon>
        <taxon>Embryophyta</taxon>
        <taxon>Tracheophyta</taxon>
        <taxon>Spermatophyta</taxon>
        <taxon>Magnoliopsida</taxon>
        <taxon>eudicotyledons</taxon>
        <taxon>Gunneridae</taxon>
        <taxon>Pentapetalae</taxon>
        <taxon>asterids</taxon>
        <taxon>Ericales</taxon>
        <taxon>Theaceae</taxon>
        <taxon>Camellia</taxon>
    </lineage>
</organism>
<dbReference type="InterPro" id="IPR051886">
    <property type="entry name" value="Seed_Dev/Stress_Resp_Reg"/>
</dbReference>
<dbReference type="Proteomes" id="UP000593564">
    <property type="component" value="Unassembled WGS sequence"/>
</dbReference>
<keyword evidence="5" id="KW-1185">Reference proteome</keyword>
<evidence type="ECO:0000256" key="2">
    <source>
        <dbReference type="SAM" id="MobiDB-lite"/>
    </source>
</evidence>
<evidence type="ECO:0000313" key="4">
    <source>
        <dbReference type="EMBL" id="KAF5944550.1"/>
    </source>
</evidence>
<accession>A0A7J7GV57</accession>
<evidence type="ECO:0000259" key="3">
    <source>
        <dbReference type="PROSITE" id="PS51806"/>
    </source>
</evidence>
<proteinExistence type="predicted"/>
<dbReference type="GO" id="GO:0043565">
    <property type="term" value="F:sequence-specific DNA binding"/>
    <property type="evidence" value="ECO:0007669"/>
    <property type="project" value="InterPro"/>
</dbReference>
<reference evidence="5" key="1">
    <citation type="journal article" date="2020" name="Nat. Commun.">
        <title>Genome assembly of wild tea tree DASZ reveals pedigree and selection history of tea varieties.</title>
        <authorList>
            <person name="Zhang W."/>
            <person name="Zhang Y."/>
            <person name="Qiu H."/>
            <person name="Guo Y."/>
            <person name="Wan H."/>
            <person name="Zhang X."/>
            <person name="Scossa F."/>
            <person name="Alseekh S."/>
            <person name="Zhang Q."/>
            <person name="Wang P."/>
            <person name="Xu L."/>
            <person name="Schmidt M.H."/>
            <person name="Jia X."/>
            <person name="Li D."/>
            <person name="Zhu A."/>
            <person name="Guo F."/>
            <person name="Chen W."/>
            <person name="Ni D."/>
            <person name="Usadel B."/>
            <person name="Fernie A.R."/>
            <person name="Wen W."/>
        </authorList>
    </citation>
    <scope>NUCLEOTIDE SEQUENCE [LARGE SCALE GENOMIC DNA]</scope>
    <source>
        <strain evidence="5">cv. G240</strain>
    </source>
</reference>
<dbReference type="PROSITE" id="PS51806">
    <property type="entry name" value="DOG1"/>
    <property type="match status" value="1"/>
</dbReference>
<dbReference type="GO" id="GO:0006351">
    <property type="term" value="P:DNA-templated transcription"/>
    <property type="evidence" value="ECO:0007669"/>
    <property type="project" value="InterPro"/>
</dbReference>
<dbReference type="Pfam" id="PF14144">
    <property type="entry name" value="DOG1"/>
    <property type="match status" value="1"/>
</dbReference>
<dbReference type="AlphaFoldDB" id="A0A7J7GV57"/>
<dbReference type="EMBL" id="JACBKZ010000008">
    <property type="protein sequence ID" value="KAF5944550.1"/>
    <property type="molecule type" value="Genomic_DNA"/>
</dbReference>
<feature type="domain" description="DOG1" evidence="3">
    <location>
        <begin position="6"/>
        <end position="258"/>
    </location>
</feature>
<feature type="coiled-coil region" evidence="1">
    <location>
        <begin position="113"/>
        <end position="140"/>
    </location>
</feature>
<dbReference type="PANTHER" id="PTHR46354">
    <property type="entry name" value="DOG1 DOMAIN-CONTAINING PROTEIN"/>
    <property type="match status" value="1"/>
</dbReference>
<protein>
    <recommendedName>
        <fullName evidence="3">DOG1 domain-containing protein</fullName>
    </recommendedName>
</protein>
<evidence type="ECO:0000313" key="5">
    <source>
        <dbReference type="Proteomes" id="UP000593564"/>
    </source>
</evidence>
<sequence>MKTQVEERFSDFFEKWVCQLELHLQLLLKISKESSNESDCKTVVAELTAHHKDYYTAKWASAHEDVLAFFVPVWLSPLENSYLWFTGWKPSMAFQLVNSLRVRVPGSSLADMSESQLRKVEELKGKIRVEEEKVEREMERQQTLRPSATDCTRVRHKSEILSQVAMADRRMVELARLTSRVKSGGGGVAAEVDGLVEAAVKGLLGGLEKVMKMADCVRLKTLKGLLEVLNPIQCVDFLVATSMLQIQMRRWGRKRESSQSHSSRRHESQSQSQSHSETCAMVQRWLVLDNDVGRRIGTV</sequence>
<name>A0A7J7GV57_CAMSI</name>
<reference evidence="4 5" key="2">
    <citation type="submission" date="2020-07" db="EMBL/GenBank/DDBJ databases">
        <title>Genome assembly of wild tea tree DASZ reveals pedigree and selection history of tea varieties.</title>
        <authorList>
            <person name="Zhang W."/>
        </authorList>
    </citation>
    <scope>NUCLEOTIDE SEQUENCE [LARGE SCALE GENOMIC DNA]</scope>
    <source>
        <strain evidence="5">cv. G240</strain>
        <tissue evidence="4">Leaf</tissue>
    </source>
</reference>
<evidence type="ECO:0000256" key="1">
    <source>
        <dbReference type="SAM" id="Coils"/>
    </source>
</evidence>
<comment type="caution">
    <text evidence="4">The sequence shown here is derived from an EMBL/GenBank/DDBJ whole genome shotgun (WGS) entry which is preliminary data.</text>
</comment>
<feature type="region of interest" description="Disordered" evidence="2">
    <location>
        <begin position="254"/>
        <end position="277"/>
    </location>
</feature>
<dbReference type="InterPro" id="IPR025422">
    <property type="entry name" value="TGA_domain"/>
</dbReference>
<keyword evidence="1" id="KW-0175">Coiled coil</keyword>